<name>A0A941IU06_9ACTN</name>
<comment type="caution">
    <text evidence="1">The sequence shown here is derived from an EMBL/GenBank/DDBJ whole genome shotgun (WGS) entry which is preliminary data.</text>
</comment>
<dbReference type="EMBL" id="JAGSOG010000284">
    <property type="protein sequence ID" value="MBR7838377.1"/>
    <property type="molecule type" value="Genomic_DNA"/>
</dbReference>
<evidence type="ECO:0000313" key="2">
    <source>
        <dbReference type="Proteomes" id="UP000675781"/>
    </source>
</evidence>
<dbReference type="CDD" id="cd20691">
    <property type="entry name" value="CdiI_EC536-like"/>
    <property type="match status" value="1"/>
</dbReference>
<reference evidence="1" key="1">
    <citation type="submission" date="2021-04" db="EMBL/GenBank/DDBJ databases">
        <title>Genome based classification of Actinospica acidithermotolerans sp. nov., an actinobacterium isolated from an Indonesian hot spring.</title>
        <authorList>
            <person name="Kusuma A.B."/>
            <person name="Putra K.E."/>
            <person name="Nafisah S."/>
            <person name="Loh J."/>
            <person name="Nouioui I."/>
            <person name="Goodfellow M."/>
        </authorList>
    </citation>
    <scope>NUCLEOTIDE SEQUENCE</scope>
    <source>
        <strain evidence="1">CSCA 57</strain>
    </source>
</reference>
<sequence length="133" mass="14557">MNTPDPRSLSLEQLEGAWPEPRGEVTRLVATVHEVRRRPIGMLGPEELRLLISQGLSLRYLLPLAVEMLRVDPMVEGDLYPGDLLSAALFRGPQAWADVPDAAQEMCRIVAGIADLAPGIRRAAQYLEGLGGF</sequence>
<evidence type="ECO:0000313" key="1">
    <source>
        <dbReference type="EMBL" id="MBR7838377.1"/>
    </source>
</evidence>
<dbReference type="RefSeq" id="WP_212532835.1">
    <property type="nucleotide sequence ID" value="NZ_JAGSOG010000284.1"/>
</dbReference>
<accession>A0A941IU06</accession>
<organism evidence="1 2">
    <name type="scientific">Actinospica durhamensis</name>
    <dbReference type="NCBI Taxonomy" id="1508375"/>
    <lineage>
        <taxon>Bacteria</taxon>
        <taxon>Bacillati</taxon>
        <taxon>Actinomycetota</taxon>
        <taxon>Actinomycetes</taxon>
        <taxon>Catenulisporales</taxon>
        <taxon>Actinospicaceae</taxon>
        <taxon>Actinospica</taxon>
    </lineage>
</organism>
<dbReference type="InterPro" id="IPR040547">
    <property type="entry name" value="CdiI"/>
</dbReference>
<dbReference type="Pfam" id="PF18616">
    <property type="entry name" value="CdiI_3"/>
    <property type="match status" value="1"/>
</dbReference>
<keyword evidence="2" id="KW-1185">Reference proteome</keyword>
<gene>
    <name evidence="1" type="ORF">KDL01_34220</name>
</gene>
<protein>
    <submittedName>
        <fullName evidence="1">Uncharacterized protein</fullName>
    </submittedName>
</protein>
<proteinExistence type="predicted"/>
<dbReference type="Proteomes" id="UP000675781">
    <property type="component" value="Unassembled WGS sequence"/>
</dbReference>
<dbReference type="AlphaFoldDB" id="A0A941IU06"/>